<dbReference type="AlphaFoldDB" id="A0A1V3WC80"/>
<evidence type="ECO:0000313" key="1">
    <source>
        <dbReference type="EMBL" id="OOK64368.1"/>
    </source>
</evidence>
<comment type="caution">
    <text evidence="1">The sequence shown here is derived from an EMBL/GenBank/DDBJ whole genome shotgun (WGS) entry which is preliminary data.</text>
</comment>
<keyword evidence="1" id="KW-0378">Hydrolase</keyword>
<organism evidence="1 2">
    <name type="scientific">Mycobacterium kansasii</name>
    <dbReference type="NCBI Taxonomy" id="1768"/>
    <lineage>
        <taxon>Bacteria</taxon>
        <taxon>Bacillati</taxon>
        <taxon>Actinomycetota</taxon>
        <taxon>Actinomycetes</taxon>
        <taxon>Mycobacteriales</taxon>
        <taxon>Mycobacteriaceae</taxon>
        <taxon>Mycobacterium</taxon>
    </lineage>
</organism>
<proteinExistence type="predicted"/>
<name>A0A1V3WC80_MYCKA</name>
<gene>
    <name evidence="1" type="ORF">BZL29_8313</name>
</gene>
<reference evidence="1 2" key="1">
    <citation type="submission" date="2017-02" db="EMBL/GenBank/DDBJ databases">
        <title>Complete genome sequences of Mycobacterium kansasii strains isolated from rhesus macaques.</title>
        <authorList>
            <person name="Panda A."/>
            <person name="Nagaraj S."/>
            <person name="Zhao X."/>
            <person name="Tettelin H."/>
            <person name="Detolla L.J."/>
        </authorList>
    </citation>
    <scope>NUCLEOTIDE SEQUENCE [LARGE SCALE GENOMIC DNA]</scope>
    <source>
        <strain evidence="1 2">11-3469</strain>
    </source>
</reference>
<accession>A0A1V3WC80</accession>
<dbReference type="GO" id="GO:0016787">
    <property type="term" value="F:hydrolase activity"/>
    <property type="evidence" value="ECO:0007669"/>
    <property type="project" value="UniProtKB-KW"/>
</dbReference>
<sequence length="56" mass="5974">MTTIDIDTPAGTIDALLSVPTGEGPWPGVVVVHDAVGYAPTTRRFPSASPKRVIWR</sequence>
<dbReference type="EMBL" id="MVBN01000013">
    <property type="protein sequence ID" value="OOK64368.1"/>
    <property type="molecule type" value="Genomic_DNA"/>
</dbReference>
<evidence type="ECO:0000313" key="2">
    <source>
        <dbReference type="Proteomes" id="UP000188532"/>
    </source>
</evidence>
<dbReference type="Proteomes" id="UP000188532">
    <property type="component" value="Unassembled WGS sequence"/>
</dbReference>
<dbReference type="InterPro" id="IPR029058">
    <property type="entry name" value="AB_hydrolase_fold"/>
</dbReference>
<dbReference type="SUPFAM" id="SSF53474">
    <property type="entry name" value="alpha/beta-Hydrolases"/>
    <property type="match status" value="1"/>
</dbReference>
<dbReference type="Gene3D" id="3.40.50.1820">
    <property type="entry name" value="alpha/beta hydrolase"/>
    <property type="match status" value="1"/>
</dbReference>
<protein>
    <submittedName>
        <fullName evidence="1">Dienelactone hydrolase family protein</fullName>
    </submittedName>
</protein>